<evidence type="ECO:0000313" key="2">
    <source>
        <dbReference type="Proteomes" id="UP001605036"/>
    </source>
</evidence>
<feature type="non-terminal residue" evidence="1">
    <location>
        <position position="1"/>
    </location>
</feature>
<organism evidence="1 2">
    <name type="scientific">Riccia fluitans</name>
    <dbReference type="NCBI Taxonomy" id="41844"/>
    <lineage>
        <taxon>Eukaryota</taxon>
        <taxon>Viridiplantae</taxon>
        <taxon>Streptophyta</taxon>
        <taxon>Embryophyta</taxon>
        <taxon>Marchantiophyta</taxon>
        <taxon>Marchantiopsida</taxon>
        <taxon>Marchantiidae</taxon>
        <taxon>Marchantiales</taxon>
        <taxon>Ricciaceae</taxon>
        <taxon>Riccia</taxon>
    </lineage>
</organism>
<protein>
    <submittedName>
        <fullName evidence="1">Uncharacterized protein</fullName>
    </submittedName>
</protein>
<dbReference type="InterPro" id="IPR027417">
    <property type="entry name" value="P-loop_NTPase"/>
</dbReference>
<dbReference type="AlphaFoldDB" id="A0ABD1YH60"/>
<dbReference type="PANTHER" id="PTHR33477:SF3">
    <property type="entry name" value="P-LOOP NTPASE DOMAIN-CONTAINING PROTEIN LPA1 HOMOLOG 1"/>
    <property type="match status" value="1"/>
</dbReference>
<dbReference type="Gene3D" id="3.40.50.300">
    <property type="entry name" value="P-loop containing nucleotide triphosphate hydrolases"/>
    <property type="match status" value="1"/>
</dbReference>
<reference evidence="1 2" key="1">
    <citation type="submission" date="2024-09" db="EMBL/GenBank/DDBJ databases">
        <title>Chromosome-scale assembly of Riccia fluitans.</title>
        <authorList>
            <person name="Paukszto L."/>
            <person name="Sawicki J."/>
            <person name="Karawczyk K."/>
            <person name="Piernik-Szablinska J."/>
            <person name="Szczecinska M."/>
            <person name="Mazdziarz M."/>
        </authorList>
    </citation>
    <scope>NUCLEOTIDE SEQUENCE [LARGE SCALE GENOMIC DNA]</scope>
    <source>
        <strain evidence="1">Rf_01</strain>
        <tissue evidence="1">Aerial parts of the thallus</tissue>
    </source>
</reference>
<dbReference type="PANTHER" id="PTHR33477">
    <property type="entry name" value="P-LOOP NTPASE DOMAIN-CONTAINING PROTEIN LPA1 HOMOLOG 1"/>
    <property type="match status" value="1"/>
</dbReference>
<keyword evidence="2" id="KW-1185">Reference proteome</keyword>
<evidence type="ECO:0000313" key="1">
    <source>
        <dbReference type="EMBL" id="KAL2630116.1"/>
    </source>
</evidence>
<gene>
    <name evidence="1" type="ORF">R1flu_014802</name>
</gene>
<name>A0ABD1YH60_9MARC</name>
<proteinExistence type="predicted"/>
<dbReference type="EMBL" id="JBHFFA010000004">
    <property type="protein sequence ID" value="KAL2630116.1"/>
    <property type="molecule type" value="Genomic_DNA"/>
</dbReference>
<accession>A0ABD1YH60</accession>
<comment type="caution">
    <text evidence="1">The sequence shown here is derived from an EMBL/GenBank/DDBJ whole genome shotgun (WGS) entry which is preliminary data.</text>
</comment>
<sequence>EVSLRRKEICSLRRNETRSRRFFVLATGSFLKKDEHIHDKSRNPKSTKKRASVTVTHEKFLIVFCDALAEYQYVGSNQRSELMLACRVREKRTSVTVLLCGTSRCGKLTLSSLLASRLGIIIVVSTDSVHHMMRSFVNEKENHCWIQQQTQLR</sequence>
<dbReference type="SUPFAM" id="SSF52540">
    <property type="entry name" value="P-loop containing nucleoside triphosphate hydrolases"/>
    <property type="match status" value="1"/>
</dbReference>
<dbReference type="Proteomes" id="UP001605036">
    <property type="component" value="Unassembled WGS sequence"/>
</dbReference>